<gene>
    <name evidence="1" type="ORF">PGUG_04042</name>
</gene>
<dbReference type="EMBL" id="CH408159">
    <property type="protein sequence ID" value="EDK39944.2"/>
    <property type="molecule type" value="Genomic_DNA"/>
</dbReference>
<name>A5DL91_PICGU</name>
<dbReference type="AlphaFoldDB" id="A5DL91"/>
<dbReference type="Proteomes" id="UP000001997">
    <property type="component" value="Unassembled WGS sequence"/>
</dbReference>
<dbReference type="HOGENOM" id="CLU_170514_0_0_1"/>
<keyword evidence="2" id="KW-1185">Reference proteome</keyword>
<protein>
    <submittedName>
        <fullName evidence="1">Uncharacterized protein</fullName>
    </submittedName>
</protein>
<evidence type="ECO:0000313" key="1">
    <source>
        <dbReference type="EMBL" id="EDK39944.2"/>
    </source>
</evidence>
<dbReference type="OrthoDB" id="4024333at2759"/>
<dbReference type="GeneID" id="5125122"/>
<dbReference type="RefSeq" id="XP_001483313.2">
    <property type="nucleotide sequence ID" value="XM_001483263.1"/>
</dbReference>
<proteinExistence type="predicted"/>
<dbReference type="InParanoid" id="A5DL91"/>
<dbReference type="VEuPathDB" id="FungiDB:PGUG_04042"/>
<reference evidence="1 2" key="1">
    <citation type="journal article" date="2009" name="Nature">
        <title>Evolution of pathogenicity and sexual reproduction in eight Candida genomes.</title>
        <authorList>
            <person name="Butler G."/>
            <person name="Rasmussen M.D."/>
            <person name="Lin M.F."/>
            <person name="Santos M.A."/>
            <person name="Sakthikumar S."/>
            <person name="Munro C.A."/>
            <person name="Rheinbay E."/>
            <person name="Grabherr M."/>
            <person name="Forche A."/>
            <person name="Reedy J.L."/>
            <person name="Agrafioti I."/>
            <person name="Arnaud M.B."/>
            <person name="Bates S."/>
            <person name="Brown A.J."/>
            <person name="Brunke S."/>
            <person name="Costanzo M.C."/>
            <person name="Fitzpatrick D.A."/>
            <person name="de Groot P.W."/>
            <person name="Harris D."/>
            <person name="Hoyer L.L."/>
            <person name="Hube B."/>
            <person name="Klis F.M."/>
            <person name="Kodira C."/>
            <person name="Lennard N."/>
            <person name="Logue M.E."/>
            <person name="Martin R."/>
            <person name="Neiman A.M."/>
            <person name="Nikolaou E."/>
            <person name="Quail M.A."/>
            <person name="Quinn J."/>
            <person name="Santos M.C."/>
            <person name="Schmitzberger F.F."/>
            <person name="Sherlock G."/>
            <person name="Shah P."/>
            <person name="Silverstein K.A."/>
            <person name="Skrzypek M.S."/>
            <person name="Soll D."/>
            <person name="Staggs R."/>
            <person name="Stansfield I."/>
            <person name="Stumpf M.P."/>
            <person name="Sudbery P.E."/>
            <person name="Srikantha T."/>
            <person name="Zeng Q."/>
            <person name="Berman J."/>
            <person name="Berriman M."/>
            <person name="Heitman J."/>
            <person name="Gow N.A."/>
            <person name="Lorenz M.C."/>
            <person name="Birren B.W."/>
            <person name="Kellis M."/>
            <person name="Cuomo C.A."/>
        </authorList>
    </citation>
    <scope>NUCLEOTIDE SEQUENCE [LARGE SCALE GENOMIC DNA]</scope>
    <source>
        <strain evidence="2">ATCC 6260 / CBS 566 / DSM 6381 / JCM 1539 / NBRC 10279 / NRRL Y-324</strain>
    </source>
</reference>
<sequence>MRSLPQPRLTLSRRWKRFQRALLDLLLRGSVHDPGAFIPHPNTTHSTIIKQAWFTRRLRHARRASTLQKGIDSAFKWPIHRSRVKVTLGFW</sequence>
<evidence type="ECO:0000313" key="2">
    <source>
        <dbReference type="Proteomes" id="UP000001997"/>
    </source>
</evidence>
<dbReference type="KEGG" id="pgu:PGUG_04042"/>
<accession>A5DL91</accession>
<organism evidence="1 2">
    <name type="scientific">Meyerozyma guilliermondii (strain ATCC 6260 / CBS 566 / DSM 6381 / JCM 1539 / NBRC 10279 / NRRL Y-324)</name>
    <name type="common">Yeast</name>
    <name type="synonym">Candida guilliermondii</name>
    <dbReference type="NCBI Taxonomy" id="294746"/>
    <lineage>
        <taxon>Eukaryota</taxon>
        <taxon>Fungi</taxon>
        <taxon>Dikarya</taxon>
        <taxon>Ascomycota</taxon>
        <taxon>Saccharomycotina</taxon>
        <taxon>Pichiomycetes</taxon>
        <taxon>Debaryomycetaceae</taxon>
        <taxon>Meyerozyma</taxon>
    </lineage>
</organism>